<dbReference type="EMBL" id="UINC01196562">
    <property type="protein sequence ID" value="SVE13615.1"/>
    <property type="molecule type" value="Genomic_DNA"/>
</dbReference>
<sequence length="93" mass="10781">MDTIIKSDGSLDKPKIGWLTGPQRNALIEKLHLNWQQAKVQNNILQGKLNAYRVEDHAQADMDLYDMTEKYRALEKRFKKLLDSCFGSIRSTE</sequence>
<gene>
    <name evidence="1" type="ORF">METZ01_LOCUS466469</name>
</gene>
<proteinExistence type="predicted"/>
<accession>A0A383B2D5</accession>
<protein>
    <submittedName>
        <fullName evidence="1">Uncharacterized protein</fullName>
    </submittedName>
</protein>
<reference evidence="1" key="1">
    <citation type="submission" date="2018-05" db="EMBL/GenBank/DDBJ databases">
        <authorList>
            <person name="Lanie J.A."/>
            <person name="Ng W.-L."/>
            <person name="Kazmierczak K.M."/>
            <person name="Andrzejewski T.M."/>
            <person name="Davidsen T.M."/>
            <person name="Wayne K.J."/>
            <person name="Tettelin H."/>
            <person name="Glass J.I."/>
            <person name="Rusch D."/>
            <person name="Podicherti R."/>
            <person name="Tsui H.-C.T."/>
            <person name="Winkler M.E."/>
        </authorList>
    </citation>
    <scope>NUCLEOTIDE SEQUENCE</scope>
</reference>
<name>A0A383B2D5_9ZZZZ</name>
<organism evidence="1">
    <name type="scientific">marine metagenome</name>
    <dbReference type="NCBI Taxonomy" id="408172"/>
    <lineage>
        <taxon>unclassified sequences</taxon>
        <taxon>metagenomes</taxon>
        <taxon>ecological metagenomes</taxon>
    </lineage>
</organism>
<evidence type="ECO:0000313" key="1">
    <source>
        <dbReference type="EMBL" id="SVE13615.1"/>
    </source>
</evidence>
<dbReference type="AlphaFoldDB" id="A0A383B2D5"/>